<keyword evidence="3 5" id="KW-0378">Hydrolase</keyword>
<dbReference type="HAMAP" id="MF_00527">
    <property type="entry name" value="3MGH"/>
    <property type="match status" value="1"/>
</dbReference>
<dbReference type="RefSeq" id="WP_345310891.1">
    <property type="nucleotide sequence ID" value="NZ_BAABLN010000013.1"/>
</dbReference>
<dbReference type="Proteomes" id="UP001501446">
    <property type="component" value="Unassembled WGS sequence"/>
</dbReference>
<reference evidence="7" key="1">
    <citation type="journal article" date="2019" name="Int. J. Syst. Evol. Microbiol.">
        <title>The Global Catalogue of Microorganisms (GCM) 10K type strain sequencing project: providing services to taxonomists for standard genome sequencing and annotation.</title>
        <authorList>
            <consortium name="The Broad Institute Genomics Platform"/>
            <consortium name="The Broad Institute Genome Sequencing Center for Infectious Disease"/>
            <person name="Wu L."/>
            <person name="Ma J."/>
        </authorList>
    </citation>
    <scope>NUCLEOTIDE SEQUENCE [LARGE SCALE GENOMIC DNA]</scope>
    <source>
        <strain evidence="7">JCM 18958</strain>
    </source>
</reference>
<dbReference type="SUPFAM" id="SSF50486">
    <property type="entry name" value="FMT C-terminal domain-like"/>
    <property type="match status" value="1"/>
</dbReference>
<evidence type="ECO:0000256" key="5">
    <source>
        <dbReference type="HAMAP-Rule" id="MF_00527"/>
    </source>
</evidence>
<accession>A0ABP8WX91</accession>
<dbReference type="Gene3D" id="3.10.300.10">
    <property type="entry name" value="Methylpurine-DNA glycosylase (MPG)"/>
    <property type="match status" value="1"/>
</dbReference>
<protein>
    <recommendedName>
        <fullName evidence="5">Putative 3-methyladenine DNA glycosylase</fullName>
        <ecNumber evidence="5">3.2.2.-</ecNumber>
    </recommendedName>
</protein>
<organism evidence="6 7">
    <name type="scientific">Kocuria gwangalliensis</name>
    <dbReference type="NCBI Taxonomy" id="501592"/>
    <lineage>
        <taxon>Bacteria</taxon>
        <taxon>Bacillati</taxon>
        <taxon>Actinomycetota</taxon>
        <taxon>Actinomycetes</taxon>
        <taxon>Micrococcales</taxon>
        <taxon>Micrococcaceae</taxon>
        <taxon>Kocuria</taxon>
    </lineage>
</organism>
<dbReference type="PANTHER" id="PTHR10429">
    <property type="entry name" value="DNA-3-METHYLADENINE GLYCOSYLASE"/>
    <property type="match status" value="1"/>
</dbReference>
<dbReference type="NCBIfam" id="TIGR00567">
    <property type="entry name" value="3mg"/>
    <property type="match status" value="1"/>
</dbReference>
<evidence type="ECO:0000313" key="6">
    <source>
        <dbReference type="EMBL" id="GAA4695717.1"/>
    </source>
</evidence>
<proteinExistence type="inferred from homology"/>
<dbReference type="NCBIfam" id="NF002003">
    <property type="entry name" value="PRK00802.1-3"/>
    <property type="match status" value="1"/>
</dbReference>
<dbReference type="InterPro" id="IPR011034">
    <property type="entry name" value="Formyl_transferase-like_C_sf"/>
</dbReference>
<dbReference type="Pfam" id="PF02245">
    <property type="entry name" value="Pur_DNA_glyco"/>
    <property type="match status" value="1"/>
</dbReference>
<dbReference type="InterPro" id="IPR036995">
    <property type="entry name" value="MPG_sf"/>
</dbReference>
<keyword evidence="2 5" id="KW-0227">DNA damage</keyword>
<dbReference type="EMBL" id="BAABLN010000013">
    <property type="protein sequence ID" value="GAA4695717.1"/>
    <property type="molecule type" value="Genomic_DNA"/>
</dbReference>
<sequence length="240" mass="25392">MSNPLEELLSATAPAAAPALLGAVLVRSDPEATVALRLSEVEAYGGPTGSDLPDPGAHTYRGRTARNASMFGPPAHLYVYFTYGLHHALNLVCRPDGQAGGCLIRSGEVVAGEDAARRRRSAHRITEPPHAGLARGPGNVAQALALDRSDDGAPLRYLGSSPDPVLAAQRLVAENPGYPKPWTGLYLPDRAGQLNIVTTARTGVSGEGGTDAFPWRFALEHDPTVSAYRKAAVKKRRTRS</sequence>
<dbReference type="InterPro" id="IPR003180">
    <property type="entry name" value="MPG"/>
</dbReference>
<comment type="similarity">
    <text evidence="1 5">Belongs to the DNA glycosylase MPG family.</text>
</comment>
<comment type="caution">
    <text evidence="6">The sequence shown here is derived from an EMBL/GenBank/DDBJ whole genome shotgun (WGS) entry which is preliminary data.</text>
</comment>
<dbReference type="PANTHER" id="PTHR10429:SF0">
    <property type="entry name" value="DNA-3-METHYLADENINE GLYCOSYLASE"/>
    <property type="match status" value="1"/>
</dbReference>
<gene>
    <name evidence="6" type="ORF">GCM10025781_11710</name>
</gene>
<evidence type="ECO:0000313" key="7">
    <source>
        <dbReference type="Proteomes" id="UP001501446"/>
    </source>
</evidence>
<name>A0ABP8WX91_9MICC</name>
<dbReference type="EC" id="3.2.2.-" evidence="5"/>
<keyword evidence="4 5" id="KW-0234">DNA repair</keyword>
<evidence type="ECO:0000256" key="3">
    <source>
        <dbReference type="ARBA" id="ARBA00022801"/>
    </source>
</evidence>
<evidence type="ECO:0000256" key="2">
    <source>
        <dbReference type="ARBA" id="ARBA00022763"/>
    </source>
</evidence>
<evidence type="ECO:0000256" key="4">
    <source>
        <dbReference type="ARBA" id="ARBA00023204"/>
    </source>
</evidence>
<keyword evidence="7" id="KW-1185">Reference proteome</keyword>
<evidence type="ECO:0000256" key="1">
    <source>
        <dbReference type="ARBA" id="ARBA00009232"/>
    </source>
</evidence>